<protein>
    <recommendedName>
        <fullName evidence="5">ABC transporter domain-containing protein</fullName>
    </recommendedName>
</protein>
<keyword evidence="3" id="KW-0547">Nucleotide-binding</keyword>
<evidence type="ECO:0000256" key="4">
    <source>
        <dbReference type="ARBA" id="ARBA00022840"/>
    </source>
</evidence>
<dbReference type="InterPro" id="IPR003439">
    <property type="entry name" value="ABC_transporter-like_ATP-bd"/>
</dbReference>
<dbReference type="EMBL" id="PGXC01000001">
    <property type="protein sequence ID" value="PKK92045.1"/>
    <property type="molecule type" value="Genomic_DNA"/>
</dbReference>
<sequence>MANVVEVRELRKSFGETPVLKGVDLTLAKGETLGFLGPNGAGKTTVMRILTGLLAPDSGSVQVLGQNPCSDNFRIFSRIGYMPENPPLHHEMRVGEYLGFAAALKMASASASERVRAIDSAIDKCGLKDVVRQIIATLSKGYRQRVGLAQALVHGPELIIMDEPTGGLDPVQMAAMRESVMAVSENTSIMFSSHDLHLASGVCHRFALIHNGRITIQGNRKDLLRAAGRSGVAFFRVSLPVAEISGNCADITECSDQASIHGAPAVALADALTHFSQSLGEGADCGDGIAGANGGWSTETSDERGIGSSPVVSVKREGQTLAVRMEGVADPWGPVTRFLVEQGWDVLEVGRQEPHLEEVFLDITRGEVEDEI</sequence>
<dbReference type="GO" id="GO:0016887">
    <property type="term" value="F:ATP hydrolysis activity"/>
    <property type="evidence" value="ECO:0007669"/>
    <property type="project" value="InterPro"/>
</dbReference>
<dbReference type="PANTHER" id="PTHR43335:SF4">
    <property type="entry name" value="ABC TRANSPORTER, ATP-BINDING PROTEIN"/>
    <property type="match status" value="1"/>
</dbReference>
<dbReference type="CDD" id="cd03230">
    <property type="entry name" value="ABC_DR_subfamily_A"/>
    <property type="match status" value="1"/>
</dbReference>
<comment type="similarity">
    <text evidence="1">Belongs to the ABC transporter superfamily.</text>
</comment>
<dbReference type="SMART" id="SM00382">
    <property type="entry name" value="AAA"/>
    <property type="match status" value="1"/>
</dbReference>
<accession>A0A2N1PUN6</accession>
<dbReference type="AlphaFoldDB" id="A0A2N1PUN6"/>
<dbReference type="PROSITE" id="PS50893">
    <property type="entry name" value="ABC_TRANSPORTER_2"/>
    <property type="match status" value="1"/>
</dbReference>
<dbReference type="InterPro" id="IPR003593">
    <property type="entry name" value="AAA+_ATPase"/>
</dbReference>
<dbReference type="InterPro" id="IPR027417">
    <property type="entry name" value="P-loop_NTPase"/>
</dbReference>
<reference evidence="6 7" key="1">
    <citation type="journal article" date="2017" name="ISME J.">
        <title>Potential for microbial H2 and metal transformations associated with novel bacteria and archaea in deep terrestrial subsurface sediments.</title>
        <authorList>
            <person name="Hernsdorf A.W."/>
            <person name="Amano Y."/>
            <person name="Miyakawa K."/>
            <person name="Ise K."/>
            <person name="Suzuki Y."/>
            <person name="Anantharaman K."/>
            <person name="Probst A."/>
            <person name="Burstein D."/>
            <person name="Thomas B.C."/>
            <person name="Banfield J.F."/>
        </authorList>
    </citation>
    <scope>NUCLEOTIDE SEQUENCE [LARGE SCALE GENOMIC DNA]</scope>
    <source>
        <strain evidence="6">HGW-Wallbacteria-1</strain>
    </source>
</reference>
<keyword evidence="2" id="KW-0813">Transport</keyword>
<organism evidence="6 7">
    <name type="scientific">Candidatus Wallbacteria bacterium HGW-Wallbacteria-1</name>
    <dbReference type="NCBI Taxonomy" id="2013854"/>
    <lineage>
        <taxon>Bacteria</taxon>
        <taxon>Candidatus Walliibacteriota</taxon>
    </lineage>
</organism>
<dbReference type="Proteomes" id="UP000233256">
    <property type="component" value="Unassembled WGS sequence"/>
</dbReference>
<evidence type="ECO:0000256" key="1">
    <source>
        <dbReference type="ARBA" id="ARBA00005417"/>
    </source>
</evidence>
<comment type="caution">
    <text evidence="6">The sequence shown here is derived from an EMBL/GenBank/DDBJ whole genome shotgun (WGS) entry which is preliminary data.</text>
</comment>
<evidence type="ECO:0000256" key="2">
    <source>
        <dbReference type="ARBA" id="ARBA00022448"/>
    </source>
</evidence>
<proteinExistence type="inferred from homology"/>
<evidence type="ECO:0000259" key="5">
    <source>
        <dbReference type="PROSITE" id="PS50893"/>
    </source>
</evidence>
<dbReference type="Gene3D" id="3.40.50.300">
    <property type="entry name" value="P-loop containing nucleotide triphosphate hydrolases"/>
    <property type="match status" value="1"/>
</dbReference>
<dbReference type="GO" id="GO:0005524">
    <property type="term" value="F:ATP binding"/>
    <property type="evidence" value="ECO:0007669"/>
    <property type="project" value="UniProtKB-KW"/>
</dbReference>
<name>A0A2N1PUN6_9BACT</name>
<keyword evidence="4" id="KW-0067">ATP-binding</keyword>
<dbReference type="SUPFAM" id="SSF52540">
    <property type="entry name" value="P-loop containing nucleoside triphosphate hydrolases"/>
    <property type="match status" value="1"/>
</dbReference>
<dbReference type="Pfam" id="PF00005">
    <property type="entry name" value="ABC_tran"/>
    <property type="match status" value="1"/>
</dbReference>
<feature type="domain" description="ABC transporter" evidence="5">
    <location>
        <begin position="5"/>
        <end position="236"/>
    </location>
</feature>
<dbReference type="PANTHER" id="PTHR43335">
    <property type="entry name" value="ABC TRANSPORTER, ATP-BINDING PROTEIN"/>
    <property type="match status" value="1"/>
</dbReference>
<evidence type="ECO:0000256" key="3">
    <source>
        <dbReference type="ARBA" id="ARBA00022741"/>
    </source>
</evidence>
<gene>
    <name evidence="6" type="ORF">CVV64_01115</name>
</gene>
<evidence type="ECO:0000313" key="6">
    <source>
        <dbReference type="EMBL" id="PKK92045.1"/>
    </source>
</evidence>
<evidence type="ECO:0000313" key="7">
    <source>
        <dbReference type="Proteomes" id="UP000233256"/>
    </source>
</evidence>